<keyword evidence="4" id="KW-0547">Nucleotide-binding</keyword>
<evidence type="ECO:0000256" key="7">
    <source>
        <dbReference type="ARBA" id="ARBA00023137"/>
    </source>
</evidence>
<dbReference type="AlphaFoldDB" id="A0A5C6V9N0"/>
<dbReference type="NCBIfam" id="TIGR01007">
    <property type="entry name" value="eps_fam"/>
    <property type="match status" value="1"/>
</dbReference>
<evidence type="ECO:0000256" key="1">
    <source>
        <dbReference type="ARBA" id="ARBA00007316"/>
    </source>
</evidence>
<comment type="caution">
    <text evidence="12">The sequence shown here is derived from an EMBL/GenBank/DDBJ whole genome shotgun (WGS) entry which is preliminary data.</text>
</comment>
<gene>
    <name evidence="12" type="ORF">FRX97_05355</name>
</gene>
<dbReference type="Gene3D" id="3.40.50.300">
    <property type="entry name" value="P-loop containing nucleotide triphosphate hydrolases"/>
    <property type="match status" value="1"/>
</dbReference>
<dbReference type="InterPro" id="IPR005702">
    <property type="entry name" value="Wzc-like_C"/>
</dbReference>
<dbReference type="EMBL" id="VORB01000004">
    <property type="protein sequence ID" value="TXC81434.1"/>
    <property type="molecule type" value="Genomic_DNA"/>
</dbReference>
<keyword evidence="6" id="KW-0067">ATP-binding</keyword>
<feature type="coiled-coil region" evidence="9">
    <location>
        <begin position="401"/>
        <end position="432"/>
    </location>
</feature>
<feature type="domain" description="AAA" evidence="11">
    <location>
        <begin position="595"/>
        <end position="726"/>
    </location>
</feature>
<dbReference type="EC" id="2.7.10.2" evidence="2"/>
<feature type="transmembrane region" description="Helical" evidence="10">
    <location>
        <begin position="28"/>
        <end position="47"/>
    </location>
</feature>
<dbReference type="PANTHER" id="PTHR32309">
    <property type="entry name" value="TYROSINE-PROTEIN KINASE"/>
    <property type="match status" value="1"/>
</dbReference>
<comment type="catalytic activity">
    <reaction evidence="8">
        <text>L-tyrosyl-[protein] + ATP = O-phospho-L-tyrosyl-[protein] + ADP + H(+)</text>
        <dbReference type="Rhea" id="RHEA:10596"/>
        <dbReference type="Rhea" id="RHEA-COMP:10136"/>
        <dbReference type="Rhea" id="RHEA-COMP:20101"/>
        <dbReference type="ChEBI" id="CHEBI:15378"/>
        <dbReference type="ChEBI" id="CHEBI:30616"/>
        <dbReference type="ChEBI" id="CHEBI:46858"/>
        <dbReference type="ChEBI" id="CHEBI:61978"/>
        <dbReference type="ChEBI" id="CHEBI:456216"/>
        <dbReference type="EC" id="2.7.10.2"/>
    </reaction>
</comment>
<evidence type="ECO:0000256" key="2">
    <source>
        <dbReference type="ARBA" id="ARBA00011903"/>
    </source>
</evidence>
<accession>A0A5C6V9N0</accession>
<reference evidence="12 13" key="1">
    <citation type="submission" date="2019-08" db="EMBL/GenBank/DDBJ databases">
        <title>Genome of Luteibaculum oceani JCM 18817.</title>
        <authorList>
            <person name="Bowman J.P."/>
        </authorList>
    </citation>
    <scope>NUCLEOTIDE SEQUENCE [LARGE SCALE GENOMIC DNA]</scope>
    <source>
        <strain evidence="12 13">JCM 18817</strain>
    </source>
</reference>
<dbReference type="InterPro" id="IPR027417">
    <property type="entry name" value="P-loop_NTPase"/>
</dbReference>
<keyword evidence="7" id="KW-0829">Tyrosine-protein kinase</keyword>
<name>A0A5C6V9N0_9FLAO</name>
<dbReference type="GO" id="GO:0004715">
    <property type="term" value="F:non-membrane spanning protein tyrosine kinase activity"/>
    <property type="evidence" value="ECO:0007669"/>
    <property type="project" value="UniProtKB-EC"/>
</dbReference>
<dbReference type="GO" id="GO:0005886">
    <property type="term" value="C:plasma membrane"/>
    <property type="evidence" value="ECO:0007669"/>
    <property type="project" value="TreeGrafter"/>
</dbReference>
<dbReference type="InterPro" id="IPR025669">
    <property type="entry name" value="AAA_dom"/>
</dbReference>
<feature type="coiled-coil region" evidence="9">
    <location>
        <begin position="302"/>
        <end position="346"/>
    </location>
</feature>
<protein>
    <recommendedName>
        <fullName evidence="2">non-specific protein-tyrosine kinase</fullName>
        <ecNumber evidence="2">2.7.10.2</ecNumber>
    </recommendedName>
</protein>
<evidence type="ECO:0000256" key="5">
    <source>
        <dbReference type="ARBA" id="ARBA00022777"/>
    </source>
</evidence>
<evidence type="ECO:0000256" key="8">
    <source>
        <dbReference type="ARBA" id="ARBA00051245"/>
    </source>
</evidence>
<evidence type="ECO:0000259" key="11">
    <source>
        <dbReference type="Pfam" id="PF13614"/>
    </source>
</evidence>
<comment type="similarity">
    <text evidence="1">Belongs to the CpsD/CapB family.</text>
</comment>
<evidence type="ECO:0000256" key="10">
    <source>
        <dbReference type="SAM" id="Phobius"/>
    </source>
</evidence>
<sequence length="793" mass="91478">MQTQPLVKYQIIPPQQQRLVLKLLRKNLLFLLLIPAAGAFFGFYKAYRIPNVYKAQSQFLYKGDQSDMLGGKYGGNPYAMYRGFTDGENQKRILKSHDLIGDVIDRLDFQVTYYLVGRIRKTIQYPDARAFKIEVDSIFPEMVGRPIGIEFGEQNINISYTWDREEVIEQFPYNEYIQSKRFIFSITPYGSRSISEFKNWPSKYEVVINSRERLINQFRSKLQVDIDNKTTIITPSISDQSVDRAVDFLDTLAVVYAKFTTRQKREENKRSLEFIESQIASVTESINQSEYEVEGVKNSNSIINLSAEQSRYNEKLVEYQDEVLRLDMELNKLKQLKNYLDEASEKNFMPPSVYIPEQDAFLQEKLSQLYEVIQQRETDLLSATTENPRVKQNEQIFQKIRAELLEYINKSEKALKESRNQIQRMIRRYEGNLKALPQSQREILNIERRIAVNEKLYNYLLEQRATKIIEGASISPEFEILDSARSYGIIGPNRKKMIQDNFLIGLGIVIAIGAIRFFFLDRIESVQELKDNTNKNVIVGIPKFTEMKDFNDPEYLNSDQAFALRKLRTGIQFMASSSNRDQKLLLVTSMYPSEGKTFVSSSLGNLHSLSGKRVVIVDFDLHKPNLHKQFGLDKNIAGLSMVLTGHSSYEESYQEINENLHILTSGPLPPNPSELVIREETIALIEKLKGLYDVVILDTPPVAPVTDAKVLMKIADINMVVMNGKHATRRNLGLVEDLVEEVGSGHTGIVFNAIRTPMLMALYGKYAYKYGYNYGYNYGYAYEYQYRYGKTKK</sequence>
<keyword evidence="5 12" id="KW-0418">Kinase</keyword>
<dbReference type="Proteomes" id="UP000321168">
    <property type="component" value="Unassembled WGS sequence"/>
</dbReference>
<evidence type="ECO:0000313" key="13">
    <source>
        <dbReference type="Proteomes" id="UP000321168"/>
    </source>
</evidence>
<proteinExistence type="inferred from homology"/>
<evidence type="ECO:0000256" key="9">
    <source>
        <dbReference type="SAM" id="Coils"/>
    </source>
</evidence>
<dbReference type="SUPFAM" id="SSF52540">
    <property type="entry name" value="P-loop containing nucleoside triphosphate hydrolases"/>
    <property type="match status" value="1"/>
</dbReference>
<keyword evidence="9" id="KW-0175">Coiled coil</keyword>
<dbReference type="OrthoDB" id="9794577at2"/>
<evidence type="ECO:0000313" key="12">
    <source>
        <dbReference type="EMBL" id="TXC81434.1"/>
    </source>
</evidence>
<evidence type="ECO:0000256" key="4">
    <source>
        <dbReference type="ARBA" id="ARBA00022741"/>
    </source>
</evidence>
<keyword evidence="10" id="KW-0812">Transmembrane</keyword>
<dbReference type="CDD" id="cd05387">
    <property type="entry name" value="BY-kinase"/>
    <property type="match status" value="1"/>
</dbReference>
<dbReference type="Pfam" id="PF13614">
    <property type="entry name" value="AAA_31"/>
    <property type="match status" value="1"/>
</dbReference>
<evidence type="ECO:0000256" key="3">
    <source>
        <dbReference type="ARBA" id="ARBA00022679"/>
    </source>
</evidence>
<evidence type="ECO:0000256" key="6">
    <source>
        <dbReference type="ARBA" id="ARBA00022840"/>
    </source>
</evidence>
<keyword evidence="10" id="KW-1133">Transmembrane helix</keyword>
<dbReference type="InterPro" id="IPR050445">
    <property type="entry name" value="Bact_polysacc_biosynth/exp"/>
</dbReference>
<keyword evidence="10" id="KW-0472">Membrane</keyword>
<keyword evidence="13" id="KW-1185">Reference proteome</keyword>
<organism evidence="12 13">
    <name type="scientific">Luteibaculum oceani</name>
    <dbReference type="NCBI Taxonomy" id="1294296"/>
    <lineage>
        <taxon>Bacteria</taxon>
        <taxon>Pseudomonadati</taxon>
        <taxon>Bacteroidota</taxon>
        <taxon>Flavobacteriia</taxon>
        <taxon>Flavobacteriales</taxon>
        <taxon>Luteibaculaceae</taxon>
        <taxon>Luteibaculum</taxon>
    </lineage>
</organism>
<dbReference type="PANTHER" id="PTHR32309:SF13">
    <property type="entry name" value="FERRIC ENTEROBACTIN TRANSPORT PROTEIN FEPE"/>
    <property type="match status" value="1"/>
</dbReference>
<dbReference type="GO" id="GO:0005524">
    <property type="term" value="F:ATP binding"/>
    <property type="evidence" value="ECO:0007669"/>
    <property type="project" value="UniProtKB-KW"/>
</dbReference>
<keyword evidence="3 12" id="KW-0808">Transferase</keyword>
<feature type="transmembrane region" description="Helical" evidence="10">
    <location>
        <begin position="502"/>
        <end position="520"/>
    </location>
</feature>